<name>A0ABN6LPU4_9ENTR</name>
<sequence length="63" mass="7103">MKNYSVHSAAPRSHARSNAPQAKPKGKPNGTKLSENEKEFIRAMNEFVAEHGTITDDEYFRVL</sequence>
<evidence type="ECO:0000313" key="2">
    <source>
        <dbReference type="EMBL" id="BDD51211.1"/>
    </source>
</evidence>
<protein>
    <submittedName>
        <fullName evidence="2">Uncharacterized protein</fullName>
    </submittedName>
</protein>
<keyword evidence="3" id="KW-1185">Reference proteome</keyword>
<accession>A0ABN6LPU4</accession>
<dbReference type="RefSeq" id="WP_039079051.1">
    <property type="nucleotide sequence ID" value="NZ_AP025334.1"/>
</dbReference>
<gene>
    <name evidence="2" type="ORF">PDTA9734_26980</name>
</gene>
<feature type="region of interest" description="Disordered" evidence="1">
    <location>
        <begin position="1"/>
        <end position="37"/>
    </location>
</feature>
<organism evidence="2 3">
    <name type="scientific">Phytobacter diazotrophicus</name>
    <dbReference type="NCBI Taxonomy" id="395631"/>
    <lineage>
        <taxon>Bacteria</taxon>
        <taxon>Pseudomonadati</taxon>
        <taxon>Pseudomonadota</taxon>
        <taxon>Gammaproteobacteria</taxon>
        <taxon>Enterobacterales</taxon>
        <taxon>Enterobacteriaceae</taxon>
        <taxon>Phytobacter</taxon>
    </lineage>
</organism>
<evidence type="ECO:0000256" key="1">
    <source>
        <dbReference type="SAM" id="MobiDB-lite"/>
    </source>
</evidence>
<evidence type="ECO:0000313" key="3">
    <source>
        <dbReference type="Proteomes" id="UP001320460"/>
    </source>
</evidence>
<dbReference type="Proteomes" id="UP001320460">
    <property type="component" value="Chromosome"/>
</dbReference>
<reference evidence="2 3" key="1">
    <citation type="submission" date="2021-12" db="EMBL/GenBank/DDBJ databases">
        <title>Complete genome sequence of Phytobacter diazotrophicus TA9734.</title>
        <authorList>
            <person name="Kubota H."/>
            <person name="Nakayama Y."/>
            <person name="Ariyoshi T."/>
        </authorList>
    </citation>
    <scope>NUCLEOTIDE SEQUENCE [LARGE SCALE GENOMIC DNA]</scope>
    <source>
        <strain evidence="2 3">TA9734</strain>
    </source>
</reference>
<dbReference type="EMBL" id="AP025334">
    <property type="protein sequence ID" value="BDD51211.1"/>
    <property type="molecule type" value="Genomic_DNA"/>
</dbReference>
<proteinExistence type="predicted"/>